<dbReference type="PANTHER" id="PTHR43133">
    <property type="entry name" value="RNA POLYMERASE ECF-TYPE SIGMA FACTO"/>
    <property type="match status" value="1"/>
</dbReference>
<keyword evidence="2" id="KW-0805">Transcription regulation</keyword>
<dbReference type="Gene3D" id="1.10.10.10">
    <property type="entry name" value="Winged helix-like DNA-binding domain superfamily/Winged helix DNA-binding domain"/>
    <property type="match status" value="1"/>
</dbReference>
<dbReference type="SUPFAM" id="SSF88946">
    <property type="entry name" value="Sigma2 domain of RNA polymerase sigma factors"/>
    <property type="match status" value="1"/>
</dbReference>
<comment type="similarity">
    <text evidence="1">Belongs to the sigma-70 factor family. ECF subfamily.</text>
</comment>
<gene>
    <name evidence="6" type="ORF">BHE16_03645</name>
</gene>
<dbReference type="AlphaFoldDB" id="A0A1L2ZMJ7"/>
<dbReference type="Gene3D" id="1.10.1740.10">
    <property type="match status" value="1"/>
</dbReference>
<reference evidence="6 7" key="1">
    <citation type="submission" date="2016-11" db="EMBL/GenBank/DDBJ databases">
        <title>Genome sequencing of Zhihengliuella aestuarii B18 antagonistic to Plasmodiophora brassicae.</title>
        <authorList>
            <person name="Luo Y."/>
        </authorList>
    </citation>
    <scope>NUCLEOTIDE SEQUENCE [LARGE SCALE GENOMIC DNA]</scope>
    <source>
        <strain evidence="6 7">B18</strain>
    </source>
</reference>
<evidence type="ECO:0000259" key="5">
    <source>
        <dbReference type="Pfam" id="PF08281"/>
    </source>
</evidence>
<accession>A0A1L2ZMJ7</accession>
<dbReference type="GO" id="GO:0016987">
    <property type="term" value="F:sigma factor activity"/>
    <property type="evidence" value="ECO:0007669"/>
    <property type="project" value="UniProtKB-KW"/>
</dbReference>
<dbReference type="InterPro" id="IPR039425">
    <property type="entry name" value="RNA_pol_sigma-70-like"/>
</dbReference>
<dbReference type="InterPro" id="IPR036388">
    <property type="entry name" value="WH-like_DNA-bd_sf"/>
</dbReference>
<dbReference type="Pfam" id="PF08281">
    <property type="entry name" value="Sigma70_r4_2"/>
    <property type="match status" value="1"/>
</dbReference>
<dbReference type="Proteomes" id="UP000183530">
    <property type="component" value="Chromosome"/>
</dbReference>
<dbReference type="CDD" id="cd06171">
    <property type="entry name" value="Sigma70_r4"/>
    <property type="match status" value="1"/>
</dbReference>
<dbReference type="RefSeq" id="WP_071893741.1">
    <property type="nucleotide sequence ID" value="NZ_CP018135.1"/>
</dbReference>
<proteinExistence type="inferred from homology"/>
<dbReference type="OrthoDB" id="4184921at2"/>
<dbReference type="SUPFAM" id="SSF88659">
    <property type="entry name" value="Sigma3 and sigma4 domains of RNA polymerase sigma factors"/>
    <property type="match status" value="1"/>
</dbReference>
<keyword evidence="4" id="KW-0804">Transcription</keyword>
<dbReference type="GO" id="GO:0006352">
    <property type="term" value="P:DNA-templated transcription initiation"/>
    <property type="evidence" value="ECO:0007669"/>
    <property type="project" value="InterPro"/>
</dbReference>
<evidence type="ECO:0000256" key="1">
    <source>
        <dbReference type="ARBA" id="ARBA00010641"/>
    </source>
</evidence>
<evidence type="ECO:0000256" key="3">
    <source>
        <dbReference type="ARBA" id="ARBA00023082"/>
    </source>
</evidence>
<evidence type="ECO:0000313" key="7">
    <source>
        <dbReference type="Proteomes" id="UP000183530"/>
    </source>
</evidence>
<keyword evidence="7" id="KW-1185">Reference proteome</keyword>
<protein>
    <recommendedName>
        <fullName evidence="5">RNA polymerase sigma factor 70 region 4 type 2 domain-containing protein</fullName>
    </recommendedName>
</protein>
<sequence length="176" mass="19947">MDTVQDIDSLYHRHAVTVQRFIYRRVFNVDDANELTNDVFRVAWQKQQEGTEVDIAWLIVTAKNLILNVQRGSYREVRLRDRLKENALLTGRPHESGISAEVGEVLDQLKERDREILILAYWDGLRGADLAKVLDCSEGTASTRLNRARQAFAKKAPAHLMGTSGASNARDAQEEV</sequence>
<dbReference type="PANTHER" id="PTHR43133:SF25">
    <property type="entry name" value="RNA POLYMERASE SIGMA FACTOR RFAY-RELATED"/>
    <property type="match status" value="1"/>
</dbReference>
<dbReference type="InterPro" id="IPR013324">
    <property type="entry name" value="RNA_pol_sigma_r3/r4-like"/>
</dbReference>
<dbReference type="STRING" id="556325.BHE16_03645"/>
<feature type="domain" description="RNA polymerase sigma factor 70 region 4 type 2" evidence="5">
    <location>
        <begin position="101"/>
        <end position="151"/>
    </location>
</feature>
<keyword evidence="3" id="KW-0731">Sigma factor</keyword>
<dbReference type="InterPro" id="IPR014284">
    <property type="entry name" value="RNA_pol_sigma-70_dom"/>
</dbReference>
<evidence type="ECO:0000313" key="6">
    <source>
        <dbReference type="EMBL" id="APF40261.1"/>
    </source>
</evidence>
<dbReference type="EMBL" id="CP018135">
    <property type="protein sequence ID" value="APF40261.1"/>
    <property type="molecule type" value="Genomic_DNA"/>
</dbReference>
<dbReference type="NCBIfam" id="TIGR02937">
    <property type="entry name" value="sigma70-ECF"/>
    <property type="match status" value="1"/>
</dbReference>
<dbReference type="KEGG" id="nae:BHE16_03645"/>
<evidence type="ECO:0000256" key="2">
    <source>
        <dbReference type="ARBA" id="ARBA00023015"/>
    </source>
</evidence>
<organism evidence="6 7">
    <name type="scientific">Neomicrococcus aestuarii</name>
    <dbReference type="NCBI Taxonomy" id="556325"/>
    <lineage>
        <taxon>Bacteria</taxon>
        <taxon>Bacillati</taxon>
        <taxon>Actinomycetota</taxon>
        <taxon>Actinomycetes</taxon>
        <taxon>Micrococcales</taxon>
        <taxon>Micrococcaceae</taxon>
        <taxon>Neomicrococcus</taxon>
    </lineage>
</organism>
<dbReference type="InterPro" id="IPR013249">
    <property type="entry name" value="RNA_pol_sigma70_r4_t2"/>
</dbReference>
<evidence type="ECO:0000256" key="4">
    <source>
        <dbReference type="ARBA" id="ARBA00023163"/>
    </source>
</evidence>
<dbReference type="InterPro" id="IPR013325">
    <property type="entry name" value="RNA_pol_sigma_r2"/>
</dbReference>
<dbReference type="GO" id="GO:0003677">
    <property type="term" value="F:DNA binding"/>
    <property type="evidence" value="ECO:0007669"/>
    <property type="project" value="InterPro"/>
</dbReference>
<name>A0A1L2ZMJ7_9MICC</name>